<dbReference type="EMBL" id="U97022">
    <property type="protein sequence ID" value="AAB68789.1"/>
    <property type="molecule type" value="Genomic_DNA"/>
</dbReference>
<dbReference type="KEGG" id="fia:NA23_06325"/>
<dbReference type="Pfam" id="PF00149">
    <property type="entry name" value="Metallophos"/>
    <property type="match status" value="1"/>
</dbReference>
<dbReference type="PRINTS" id="PR00114">
    <property type="entry name" value="STPHPHTASE"/>
</dbReference>
<dbReference type="PANTHER" id="PTHR42850:SF4">
    <property type="entry name" value="ZINC-DEPENDENT ENDOPOLYPHOSPHATASE"/>
    <property type="match status" value="1"/>
</dbReference>
<dbReference type="GO" id="GO:0110154">
    <property type="term" value="P:RNA decapping"/>
    <property type="evidence" value="ECO:0007669"/>
    <property type="project" value="TreeGrafter"/>
</dbReference>
<name>O34205_FERIS</name>
<accession>O34205</accession>
<dbReference type="Gene3D" id="3.60.21.10">
    <property type="match status" value="1"/>
</dbReference>
<dbReference type="InterPro" id="IPR006186">
    <property type="entry name" value="Ser/Thr-sp_prot-phosphatase"/>
</dbReference>
<organism evidence="2">
    <name type="scientific">Fervidobacterium islandicum</name>
    <dbReference type="NCBI Taxonomy" id="2423"/>
    <lineage>
        <taxon>Bacteria</taxon>
        <taxon>Thermotogati</taxon>
        <taxon>Thermotogota</taxon>
        <taxon>Thermotogae</taxon>
        <taxon>Thermotogales</taxon>
        <taxon>Fervidobacteriaceae</taxon>
        <taxon>Fervidobacterium</taxon>
    </lineage>
</organism>
<protein>
    <submittedName>
        <fullName evidence="2 3">Serine/threonine protein phosphatase</fullName>
    </submittedName>
</protein>
<gene>
    <name evidence="3" type="ORF">NA23_06325</name>
</gene>
<dbReference type="PANTHER" id="PTHR42850">
    <property type="entry name" value="METALLOPHOSPHOESTERASE"/>
    <property type="match status" value="1"/>
</dbReference>
<dbReference type="RefSeq" id="WP_033191918.1">
    <property type="nucleotide sequence ID" value="NZ_JALBDC010000004.1"/>
</dbReference>
<dbReference type="RefSeq" id="WP_236938331.1">
    <property type="nucleotide sequence ID" value="NZ_CP014334.2"/>
</dbReference>
<evidence type="ECO:0000313" key="2">
    <source>
        <dbReference type="EMBL" id="AAB68789.1"/>
    </source>
</evidence>
<evidence type="ECO:0000259" key="1">
    <source>
        <dbReference type="Pfam" id="PF00149"/>
    </source>
</evidence>
<dbReference type="EMBL" id="CP014334">
    <property type="protein sequence ID" value="AMW32912.2"/>
    <property type="molecule type" value="Genomic_DNA"/>
</dbReference>
<dbReference type="GO" id="GO:0016791">
    <property type="term" value="F:phosphatase activity"/>
    <property type="evidence" value="ECO:0007669"/>
    <property type="project" value="TreeGrafter"/>
</dbReference>
<evidence type="ECO:0000313" key="3">
    <source>
        <dbReference type="EMBL" id="AMW32912.2"/>
    </source>
</evidence>
<dbReference type="GO" id="GO:0008803">
    <property type="term" value="F:bis(5'-nucleosyl)-tetraphosphatase (symmetrical) activity"/>
    <property type="evidence" value="ECO:0007669"/>
    <property type="project" value="TreeGrafter"/>
</dbReference>
<keyword evidence="4" id="KW-1185">Reference proteome</keyword>
<dbReference type="SUPFAM" id="SSF56300">
    <property type="entry name" value="Metallo-dependent phosphatases"/>
    <property type="match status" value="1"/>
</dbReference>
<dbReference type="AlphaFoldDB" id="O34205"/>
<feature type="domain" description="Calcineurin-like phosphoesterase" evidence="1">
    <location>
        <begin position="9"/>
        <end position="177"/>
    </location>
</feature>
<proteinExistence type="predicted"/>
<dbReference type="InterPro" id="IPR004843">
    <property type="entry name" value="Calcineurin-like_PHP"/>
</dbReference>
<evidence type="ECO:0000313" key="4">
    <source>
        <dbReference type="Proteomes" id="UP000093740"/>
    </source>
</evidence>
<dbReference type="InterPro" id="IPR029052">
    <property type="entry name" value="Metallo-depent_PP-like"/>
</dbReference>
<dbReference type="InterPro" id="IPR050126">
    <property type="entry name" value="Ap4A_hydrolase"/>
</dbReference>
<reference evidence="2" key="1">
    <citation type="submission" date="1997-04" db="EMBL/GenBank/DDBJ databases">
        <title>DNA topoisomerases I from thermophilic eubacteria: Cloning and sequencing of the DNA topoisomerase I from Fervidobacterium islandicum.</title>
        <authorList>
            <person name="Kaltoum H."/>
            <person name="Portemer C."/>
            <person name="Confalonieri F."/>
            <person name="Duguet M."/>
            <person name="Bouthier de la Tour C."/>
        </authorList>
    </citation>
    <scope>NUCLEOTIDE SEQUENCE</scope>
</reference>
<sequence>MRGVSRMGLWAIGDIHGCLRPLERLIEKISPGEGDKLIFLGDYIDRGPDSKGVVDFLIHLSKRVQCVFLRGNHEQMLLDVVDNNDDIFLWNLNGAQATIRSYGNLLELETSEEHMNFYRNTKYYHIEGNYLFVHGGVRPNVLINRQEPRDLIWIREEFIRKRHNLGFIVIFGHTPFEDVYKDADKIGIDTGCVYGGKLTAIELKMGTVVQEVCSNV</sequence>
<dbReference type="CDD" id="cd00144">
    <property type="entry name" value="MPP_PPP_family"/>
    <property type="match status" value="1"/>
</dbReference>
<dbReference type="GO" id="GO:0005737">
    <property type="term" value="C:cytoplasm"/>
    <property type="evidence" value="ECO:0007669"/>
    <property type="project" value="TreeGrafter"/>
</dbReference>
<dbReference type="Proteomes" id="UP000093740">
    <property type="component" value="Chromosome"/>
</dbReference>
<accession>A0A1B0VLU8</accession>
<reference evidence="3 4" key="2">
    <citation type="journal article" date="2015" name="Stand. Genomic Sci.">
        <title>Genome sequence of a native-feather degrading extremely thermophilic Eubacterium, Fervidobacterium islandicum AW-1.</title>
        <authorList>
            <person name="Lee Y.J."/>
            <person name="Jeong H."/>
            <person name="Park G.S."/>
            <person name="Kwak Y."/>
            <person name="Lee S.J."/>
            <person name="Lee S.J."/>
            <person name="Park M.K."/>
            <person name="Kim J.Y."/>
            <person name="Kang H.K."/>
            <person name="Shin J.H."/>
            <person name="Lee D.W."/>
        </authorList>
    </citation>
    <scope>NUCLEOTIDE SEQUENCE [LARGE SCALE GENOMIC DNA]</scope>
    <source>
        <strain evidence="3 4">AW-1</strain>
    </source>
</reference>
<reference evidence="3" key="3">
    <citation type="submission" date="2022-03" db="EMBL/GenBank/DDBJ databases">
        <title>The complete genome sequence of a native-feather degrading extremely thermophilic eubacterium Fervidobacterium islandicum AW-1.</title>
        <authorList>
            <person name="Lee D.-W."/>
            <person name="Lee Y.-J."/>
            <person name="Jeong H."/>
            <person name="Lee S.-J."/>
        </authorList>
    </citation>
    <scope>NUCLEOTIDE SEQUENCE</scope>
    <source>
        <strain evidence="3">AW-1</strain>
    </source>
</reference>